<dbReference type="OrthoDB" id="3646711at2759"/>
<feature type="compositionally biased region" description="Polar residues" evidence="2">
    <location>
        <begin position="230"/>
        <end position="249"/>
    </location>
</feature>
<feature type="compositionally biased region" description="Basic and acidic residues" evidence="2">
    <location>
        <begin position="252"/>
        <end position="268"/>
    </location>
</feature>
<accession>M3ATR7</accession>
<feature type="region of interest" description="Disordered" evidence="2">
    <location>
        <begin position="618"/>
        <end position="739"/>
    </location>
</feature>
<dbReference type="AlphaFoldDB" id="M3ATR7"/>
<feature type="compositionally biased region" description="Polar residues" evidence="2">
    <location>
        <begin position="361"/>
        <end position="376"/>
    </location>
</feature>
<feature type="compositionally biased region" description="Basic and acidic residues" evidence="2">
    <location>
        <begin position="554"/>
        <end position="577"/>
    </location>
</feature>
<feature type="compositionally biased region" description="Polar residues" evidence="2">
    <location>
        <begin position="45"/>
        <end position="61"/>
    </location>
</feature>
<organism evidence="3 4">
    <name type="scientific">Pseudocercospora fijiensis (strain CIRAD86)</name>
    <name type="common">Black leaf streak disease fungus</name>
    <name type="synonym">Mycosphaerella fijiensis</name>
    <dbReference type="NCBI Taxonomy" id="383855"/>
    <lineage>
        <taxon>Eukaryota</taxon>
        <taxon>Fungi</taxon>
        <taxon>Dikarya</taxon>
        <taxon>Ascomycota</taxon>
        <taxon>Pezizomycotina</taxon>
        <taxon>Dothideomycetes</taxon>
        <taxon>Dothideomycetidae</taxon>
        <taxon>Mycosphaerellales</taxon>
        <taxon>Mycosphaerellaceae</taxon>
        <taxon>Pseudocercospora</taxon>
    </lineage>
</organism>
<keyword evidence="1" id="KW-0175">Coiled coil</keyword>
<reference evidence="3 4" key="1">
    <citation type="journal article" date="2012" name="PLoS Pathog.">
        <title>Diverse lifestyles and strategies of plant pathogenesis encoded in the genomes of eighteen Dothideomycetes fungi.</title>
        <authorList>
            <person name="Ohm R.A."/>
            <person name="Feau N."/>
            <person name="Henrissat B."/>
            <person name="Schoch C.L."/>
            <person name="Horwitz B.A."/>
            <person name="Barry K.W."/>
            <person name="Condon B.J."/>
            <person name="Copeland A.C."/>
            <person name="Dhillon B."/>
            <person name="Glaser F."/>
            <person name="Hesse C.N."/>
            <person name="Kosti I."/>
            <person name="LaButti K."/>
            <person name="Lindquist E.A."/>
            <person name="Lucas S."/>
            <person name="Salamov A.A."/>
            <person name="Bradshaw R.E."/>
            <person name="Ciuffetti L."/>
            <person name="Hamelin R.C."/>
            <person name="Kema G.H.J."/>
            <person name="Lawrence C."/>
            <person name="Scott J.A."/>
            <person name="Spatafora J.W."/>
            <person name="Turgeon B.G."/>
            <person name="de Wit P.J.G.M."/>
            <person name="Zhong S."/>
            <person name="Goodwin S.B."/>
            <person name="Grigoriev I.V."/>
        </authorList>
    </citation>
    <scope>NUCLEOTIDE SEQUENCE [LARGE SCALE GENOMIC DNA]</scope>
    <source>
        <strain evidence="3 4">CIRAD86</strain>
    </source>
</reference>
<dbReference type="GeneID" id="19335750"/>
<feature type="compositionally biased region" description="Basic and acidic residues" evidence="2">
    <location>
        <begin position="532"/>
        <end position="545"/>
    </location>
</feature>
<keyword evidence="4" id="KW-1185">Reference proteome</keyword>
<feature type="coiled-coil region" evidence="1">
    <location>
        <begin position="297"/>
        <end position="324"/>
    </location>
</feature>
<feature type="compositionally biased region" description="Polar residues" evidence="2">
    <location>
        <begin position="124"/>
        <end position="134"/>
    </location>
</feature>
<gene>
    <name evidence="3" type="ORF">MYCFIDRAFT_198746</name>
</gene>
<dbReference type="VEuPathDB" id="FungiDB:MYCFIDRAFT_198746"/>
<name>M3ATR7_PSEFD</name>
<dbReference type="HOGENOM" id="CLU_340431_0_0_1"/>
<feature type="compositionally biased region" description="Polar residues" evidence="2">
    <location>
        <begin position="581"/>
        <end position="594"/>
    </location>
</feature>
<feature type="compositionally biased region" description="Polar residues" evidence="2">
    <location>
        <begin position="100"/>
        <end position="116"/>
    </location>
</feature>
<feature type="compositionally biased region" description="Basic and acidic residues" evidence="2">
    <location>
        <begin position="178"/>
        <end position="200"/>
    </location>
</feature>
<proteinExistence type="predicted"/>
<feature type="compositionally biased region" description="Basic and acidic residues" evidence="2">
    <location>
        <begin position="142"/>
        <end position="155"/>
    </location>
</feature>
<evidence type="ECO:0000256" key="2">
    <source>
        <dbReference type="SAM" id="MobiDB-lite"/>
    </source>
</evidence>
<evidence type="ECO:0000256" key="1">
    <source>
        <dbReference type="SAM" id="Coils"/>
    </source>
</evidence>
<feature type="compositionally biased region" description="Basic and acidic residues" evidence="2">
    <location>
        <begin position="210"/>
        <end position="227"/>
    </location>
</feature>
<feature type="compositionally biased region" description="Low complexity" evidence="2">
    <location>
        <begin position="694"/>
        <end position="706"/>
    </location>
</feature>
<protein>
    <submittedName>
        <fullName evidence="3">Uncharacterized protein</fullName>
    </submittedName>
</protein>
<feature type="compositionally biased region" description="Pro residues" evidence="2">
    <location>
        <begin position="660"/>
        <end position="669"/>
    </location>
</feature>
<feature type="region of interest" description="Disordered" evidence="2">
    <location>
        <begin position="178"/>
        <end position="269"/>
    </location>
</feature>
<feature type="region of interest" description="Disordered" evidence="2">
    <location>
        <begin position="1"/>
        <end position="155"/>
    </location>
</feature>
<dbReference type="KEGG" id="pfj:MYCFIDRAFT_198746"/>
<dbReference type="Proteomes" id="UP000016932">
    <property type="component" value="Unassembled WGS sequence"/>
</dbReference>
<evidence type="ECO:0000313" key="4">
    <source>
        <dbReference type="Proteomes" id="UP000016932"/>
    </source>
</evidence>
<feature type="compositionally biased region" description="Basic and acidic residues" evidence="2">
    <location>
        <begin position="642"/>
        <end position="655"/>
    </location>
</feature>
<evidence type="ECO:0000313" key="3">
    <source>
        <dbReference type="EMBL" id="EME80553.1"/>
    </source>
</evidence>
<dbReference type="RefSeq" id="XP_007929453.1">
    <property type="nucleotide sequence ID" value="XM_007931262.1"/>
</dbReference>
<feature type="region of interest" description="Disordered" evidence="2">
    <location>
        <begin position="496"/>
        <end position="601"/>
    </location>
</feature>
<dbReference type="EMBL" id="KB446561">
    <property type="protein sequence ID" value="EME80553.1"/>
    <property type="molecule type" value="Genomic_DNA"/>
</dbReference>
<sequence length="834" mass="92009">MATGSGTFHSEGGKKINRPDPLIRSSSDRVNEDWMGAGHDPRSVGSANNTKPLPAQSQASPVLNLFTGYKGGRNGAQQASWPGKPIYDPQRATEIRRHNSGSQTNYSWPSSRSTSPALRDRQTTDFQSSHTQSDAAIPAIPSHDKTTSGEKEKWTPRALLKAREFGQWDTAWQLEKSFEIPHENDDKISQKLRDEIEAARTPKSKQTSPKNERKDMIKAEEFRKSEESDNSSLALKSSATNQTFSSIENSLADDKAQRKPVKDTDKLLKQALKKRSVIQKLETRAKDEGRSENWTELQVLVAKIDKEKTELLQLEGRIATLRGEHPADEFLKTGTAQEAGKRESVSTMKSKSAPEPVTLEASASSQSKSTGPSSRSPDAVIVAPQPQPPASSSALGDSISSASVQDEMAKSAEPKTASPLSPTFPAGHPLVGQEKTLIRDILECEHRISDWIGVVAKAVTSEDVLLKQRAWQYKTNEIPQFSKYVALRREELAKLRAPQPEPVEDPLESHEPTQLSDIEDGPEHAMGPRSPRPHDSTLADSKAGEVPKNGTADPSHDKKDTVRWPLLEEKEDYDLKKLQPQGLQASMWTDPNSPSDEKDRLNSLDWAMLPTKEQIIEVPAKAAGTPDTPGLFSIAPRRRSKNVTEEEAARLKEAAAVKTPPAPSSPPIFSPEKASFASGAEASPSDKLHRRSKSVSSALPSPVSVHSTRRPSSGTFASGQAPKFVHSKTSPLEPRFSTTSAQLTRDLDYSSLEKSYNDVLEKLKSLTSEREYWERKARGLGDAEHQNLTEQLSKTKAELSLTHDQRDYWMRIANDRGEEIEELKGRIASLEKEV</sequence>
<feature type="region of interest" description="Disordered" evidence="2">
    <location>
        <begin position="324"/>
        <end position="428"/>
    </location>
</feature>
<feature type="compositionally biased region" description="Low complexity" evidence="2">
    <location>
        <begin position="390"/>
        <end position="403"/>
    </location>
</feature>